<evidence type="ECO:0000313" key="4">
    <source>
        <dbReference type="Proteomes" id="UP001652740"/>
    </source>
</evidence>
<dbReference type="GeneID" id="113520274"/>
<feature type="compositionally biased region" description="Pro residues" evidence="3">
    <location>
        <begin position="373"/>
        <end position="393"/>
    </location>
</feature>
<feature type="compositionally biased region" description="Polar residues" evidence="3">
    <location>
        <begin position="488"/>
        <end position="499"/>
    </location>
</feature>
<feature type="coiled-coil region" evidence="2">
    <location>
        <begin position="288"/>
        <end position="315"/>
    </location>
</feature>
<feature type="compositionally biased region" description="Basic and acidic residues" evidence="3">
    <location>
        <begin position="34"/>
        <end position="52"/>
    </location>
</feature>
<keyword evidence="2" id="KW-0175">Coiled coil</keyword>
<feature type="compositionally biased region" description="Basic and acidic residues" evidence="3">
    <location>
        <begin position="455"/>
        <end position="486"/>
    </location>
</feature>
<evidence type="ECO:0000256" key="2">
    <source>
        <dbReference type="SAM" id="Coils"/>
    </source>
</evidence>
<sequence length="620" mass="70159">MEAAAEEVSKENTENAIPDMTATEKSLPPPTQDPPKKSKKEDRTSKKDDKSVEQFMKSLNSVPTLEEKLSLVCKKYIHIMDDSKKMQFYIKQSEKRYTLLSKEKEQLQHEYNKTVLVKSKLENLCRELQKQNKAIKEESLVKIREEEERRKETQAKFQNTLSEITALLQQNNEKNAKLRDDNISMSEKFKSVVQQYQLREQQVDKMAKQMALESQLSDAKLQKASLEHQAEKEKLMAEMEHLKVTLTQYRTKIMELQGTETALRGQLSVYTDKYDEFQNALVKSNQVFGGFKEQMEKMSKKIKKLEKESLSWKKRWETSQTALLDMCGERQASEERAAAAARQLHHMQSLCRTLQGERTVLLNTLKEHNIERPPLPPPPPTPVPALAPAPAPSTSPASAPASNSKVDAMAANCAQLRQSLAHLQSQLNVLTNNKNNTTEEPPKPEKQKKSKSKKSKAEKQAQKTVQEKTDVTKEPESDESNAKENTDVNEVSANINEVQNDGKDSSDDKVDDKTLETLIQAINSANINLCDLEVVHDDNMDNDVGEVLNIEVSNDFKVQNALEEKINEVINSNEVKLSVSIEKCNETNPEQDEGALETNINEEVSHISEIKPIATEATSA</sequence>
<evidence type="ECO:0000313" key="5">
    <source>
        <dbReference type="RefSeq" id="XP_052754050.1"/>
    </source>
</evidence>
<protein>
    <submittedName>
        <fullName evidence="5">Gamma-taxilin</fullName>
    </submittedName>
</protein>
<organism evidence="4 5">
    <name type="scientific">Galleria mellonella</name>
    <name type="common">Greater wax moth</name>
    <dbReference type="NCBI Taxonomy" id="7137"/>
    <lineage>
        <taxon>Eukaryota</taxon>
        <taxon>Metazoa</taxon>
        <taxon>Ecdysozoa</taxon>
        <taxon>Arthropoda</taxon>
        <taxon>Hexapoda</taxon>
        <taxon>Insecta</taxon>
        <taxon>Pterygota</taxon>
        <taxon>Neoptera</taxon>
        <taxon>Endopterygota</taxon>
        <taxon>Lepidoptera</taxon>
        <taxon>Glossata</taxon>
        <taxon>Ditrysia</taxon>
        <taxon>Pyraloidea</taxon>
        <taxon>Pyralidae</taxon>
        <taxon>Galleriinae</taxon>
        <taxon>Galleria</taxon>
    </lineage>
</organism>
<comment type="similarity">
    <text evidence="1">Belongs to the taxilin family.</text>
</comment>
<dbReference type="InterPro" id="IPR026183">
    <property type="entry name" value="Taxilin_fam"/>
</dbReference>
<feature type="region of interest" description="Disordered" evidence="3">
    <location>
        <begin position="432"/>
        <end position="510"/>
    </location>
</feature>
<dbReference type="Pfam" id="PF09728">
    <property type="entry name" value="Taxilin"/>
    <property type="match status" value="1"/>
</dbReference>
<dbReference type="PANTHER" id="PTHR16127:SF13">
    <property type="entry name" value="GH01188P"/>
    <property type="match status" value="1"/>
</dbReference>
<feature type="compositionally biased region" description="Basic and acidic residues" evidence="3">
    <location>
        <begin position="500"/>
        <end position="510"/>
    </location>
</feature>
<feature type="coiled-coil region" evidence="2">
    <location>
        <begin position="209"/>
        <end position="252"/>
    </location>
</feature>
<gene>
    <name evidence="5" type="primary">LOC113520274</name>
</gene>
<feature type="region of interest" description="Disordered" evidence="3">
    <location>
        <begin position="369"/>
        <end position="403"/>
    </location>
</feature>
<feature type="region of interest" description="Disordered" evidence="3">
    <location>
        <begin position="1"/>
        <end position="53"/>
    </location>
</feature>
<evidence type="ECO:0000256" key="1">
    <source>
        <dbReference type="ARBA" id="ARBA00009550"/>
    </source>
</evidence>
<reference evidence="5" key="1">
    <citation type="submission" date="2025-08" db="UniProtKB">
        <authorList>
            <consortium name="RefSeq"/>
        </authorList>
    </citation>
    <scope>IDENTIFICATION</scope>
    <source>
        <tissue evidence="5">Whole larvae</tissue>
    </source>
</reference>
<proteinExistence type="inferred from homology"/>
<name>A0ABM3MS82_GALME</name>
<dbReference type="Proteomes" id="UP001652740">
    <property type="component" value="Unplaced"/>
</dbReference>
<dbReference type="PANTHER" id="PTHR16127">
    <property type="entry name" value="TAXILIN"/>
    <property type="match status" value="1"/>
</dbReference>
<keyword evidence="4" id="KW-1185">Reference proteome</keyword>
<feature type="coiled-coil region" evidence="2">
    <location>
        <begin position="90"/>
        <end position="181"/>
    </location>
</feature>
<accession>A0ABM3MS82</accession>
<dbReference type="RefSeq" id="XP_052754050.1">
    <property type="nucleotide sequence ID" value="XM_052898090.1"/>
</dbReference>
<evidence type="ECO:0000256" key="3">
    <source>
        <dbReference type="SAM" id="MobiDB-lite"/>
    </source>
</evidence>